<dbReference type="GO" id="GO:0004748">
    <property type="term" value="F:ribonucleoside-diphosphate reductase activity, thioredoxin disulfide as acceptor"/>
    <property type="evidence" value="ECO:0007669"/>
    <property type="project" value="TreeGrafter"/>
</dbReference>
<dbReference type="EMBL" id="PDUG01000012">
    <property type="protein sequence ID" value="PIC13495.1"/>
    <property type="molecule type" value="Genomic_DNA"/>
</dbReference>
<dbReference type="PANTHER" id="PTHR23409:SF21">
    <property type="entry name" value="CAPSID PROTEIN"/>
    <property type="match status" value="1"/>
</dbReference>
<dbReference type="STRING" id="1611254.A0A2G5SEI2"/>
<protein>
    <submittedName>
        <fullName evidence="1">Uncharacterized protein</fullName>
    </submittedName>
</protein>
<dbReference type="Proteomes" id="UP000230233">
    <property type="component" value="Unassembled WGS sequence"/>
</dbReference>
<keyword evidence="2" id="KW-1185">Reference proteome</keyword>
<accession>A0A2G5SEI2</accession>
<sequence length="418" mass="46722">MPGTQSCVQNTRWSTVNLKNAFQPSGPWEFVLANNSRSYLNLQRCKLIFTFDITDTAGKVVNIPARVIGNELIYGPINNIAHSIIKTMNVHLNSKLVYHNSDNYAYKAYFENVLMYSKDIKDSTLSAAGFFHEEDVGQLCDGFTKRCGVGETQVAADISVDLMNQSRVLLNGSNLKLTVYPNSSEFLIQAFGHGNTKFKFNIKDVYALINEYDLTDGMSNALEASVLEHKFLQYPMICPSIRSFYIDPNRYDAPANTIFTTKMPRRLFLGLVSSEAYNGSFGTSPFCFKPYGITNIHVDACGMSFPGRPMNMDFANNKFIESYVMLQESLGHIRNNHSCNSISREMFASKGYTIFGFELSAVAKDSSLFDLNKITNVSIRLNFSELVPAGGLYCVVYAEFDGILSLDPFRNAIVDQSG</sequence>
<comment type="caution">
    <text evidence="1">The sequence shown here is derived from an EMBL/GenBank/DDBJ whole genome shotgun (WGS) entry which is preliminary data.</text>
</comment>
<dbReference type="GO" id="GO:0005829">
    <property type="term" value="C:cytosol"/>
    <property type="evidence" value="ECO:0007669"/>
    <property type="project" value="TreeGrafter"/>
</dbReference>
<name>A0A2G5SEI2_9PELO</name>
<reference evidence="2" key="1">
    <citation type="submission" date="2017-10" db="EMBL/GenBank/DDBJ databases">
        <title>Rapid genome shrinkage in a self-fertile nematode reveals novel sperm competition proteins.</title>
        <authorList>
            <person name="Yin D."/>
            <person name="Schwarz E.M."/>
            <person name="Thomas C.G."/>
            <person name="Felde R.L."/>
            <person name="Korf I.F."/>
            <person name="Cutter A.D."/>
            <person name="Schartner C.M."/>
            <person name="Ralston E.J."/>
            <person name="Meyer B.J."/>
            <person name="Haag E.S."/>
        </authorList>
    </citation>
    <scope>NUCLEOTIDE SEQUENCE [LARGE SCALE GENOMIC DNA]</scope>
    <source>
        <strain evidence="2">JU1422</strain>
    </source>
</reference>
<dbReference type="InterPro" id="IPR000358">
    <property type="entry name" value="RNR_small_fam"/>
</dbReference>
<gene>
    <name evidence="1" type="ORF">B9Z55_027627</name>
</gene>
<organism evidence="1 2">
    <name type="scientific">Caenorhabditis nigoni</name>
    <dbReference type="NCBI Taxonomy" id="1611254"/>
    <lineage>
        <taxon>Eukaryota</taxon>
        <taxon>Metazoa</taxon>
        <taxon>Ecdysozoa</taxon>
        <taxon>Nematoda</taxon>
        <taxon>Chromadorea</taxon>
        <taxon>Rhabditida</taxon>
        <taxon>Rhabditina</taxon>
        <taxon>Rhabditomorpha</taxon>
        <taxon>Rhabditoidea</taxon>
        <taxon>Rhabditidae</taxon>
        <taxon>Peloderinae</taxon>
        <taxon>Caenorhabditis</taxon>
    </lineage>
</organism>
<evidence type="ECO:0000313" key="1">
    <source>
        <dbReference type="EMBL" id="PIC13495.1"/>
    </source>
</evidence>
<proteinExistence type="predicted"/>
<evidence type="ECO:0000313" key="2">
    <source>
        <dbReference type="Proteomes" id="UP000230233"/>
    </source>
</evidence>
<dbReference type="OrthoDB" id="5870771at2759"/>
<dbReference type="GO" id="GO:0009263">
    <property type="term" value="P:deoxyribonucleotide biosynthetic process"/>
    <property type="evidence" value="ECO:0007669"/>
    <property type="project" value="InterPro"/>
</dbReference>
<dbReference type="AlphaFoldDB" id="A0A2G5SEI2"/>
<dbReference type="PANTHER" id="PTHR23409">
    <property type="entry name" value="RIBONUCLEOSIDE-DIPHOSPHATE REDUCTASE SMALL CHAIN"/>
    <property type="match status" value="1"/>
</dbReference>